<evidence type="ECO:0000256" key="9">
    <source>
        <dbReference type="ARBA" id="ARBA00022499"/>
    </source>
</evidence>
<keyword evidence="12" id="KW-0349">Heme</keyword>
<dbReference type="Pfam" id="PF00571">
    <property type="entry name" value="CBS"/>
    <property type="match status" value="1"/>
</dbReference>
<dbReference type="FunFam" id="3.40.50.1100:FF:000118">
    <property type="entry name" value="Related to CYS4-cystathionine beta-synthase"/>
    <property type="match status" value="1"/>
</dbReference>
<dbReference type="OrthoDB" id="728at2759"/>
<dbReference type="Gene3D" id="3.10.580.10">
    <property type="entry name" value="CBS-domain"/>
    <property type="match status" value="1"/>
</dbReference>
<evidence type="ECO:0000256" key="4">
    <source>
        <dbReference type="ARBA" id="ARBA00005003"/>
    </source>
</evidence>
<dbReference type="KEGG" id="aag:5570648"/>
<dbReference type="AlphaFoldDB" id="A0A1S4FJJ8"/>
<dbReference type="PROSITE" id="PS00901">
    <property type="entry name" value="CYS_SYNTHASE"/>
    <property type="match status" value="1"/>
</dbReference>
<name>A0A1S4FJJ8_AEDAE</name>
<dbReference type="NCBIfam" id="TIGR01137">
    <property type="entry name" value="cysta_beta"/>
    <property type="match status" value="1"/>
</dbReference>
<comment type="similarity">
    <text evidence="5 25">Belongs to the cysteine synthase/cystathionine beta-synthase family.</text>
</comment>
<dbReference type="SUPFAM" id="SSF54631">
    <property type="entry name" value="CBS-domain pair"/>
    <property type="match status" value="1"/>
</dbReference>
<evidence type="ECO:0000256" key="19">
    <source>
        <dbReference type="ARBA" id="ARBA00023239"/>
    </source>
</evidence>
<dbReference type="InterPro" id="IPR050214">
    <property type="entry name" value="Cys_Synth/Cystath_Beta-Synth"/>
</dbReference>
<evidence type="ECO:0000256" key="2">
    <source>
        <dbReference type="ARBA" id="ARBA00004123"/>
    </source>
</evidence>
<accession>A0A1S4FJJ8</accession>
<dbReference type="GO" id="GO:0019343">
    <property type="term" value="P:cysteine biosynthetic process via cystathionine"/>
    <property type="evidence" value="ECO:0007669"/>
    <property type="project" value="UniProtKB-UniRule"/>
</dbReference>
<evidence type="ECO:0000256" key="23">
    <source>
        <dbReference type="ARBA" id="ARBA00047490"/>
    </source>
</evidence>
<keyword evidence="13" id="KW-0479">Metal-binding</keyword>
<dbReference type="InterPro" id="IPR001926">
    <property type="entry name" value="TrpB-like_PALP"/>
</dbReference>
<dbReference type="GO" id="GO:0005737">
    <property type="term" value="C:cytoplasm"/>
    <property type="evidence" value="ECO:0007669"/>
    <property type="project" value="UniProtKB-SubCell"/>
</dbReference>
<evidence type="ECO:0000256" key="3">
    <source>
        <dbReference type="ARBA" id="ARBA00004496"/>
    </source>
</evidence>
<evidence type="ECO:0000256" key="25">
    <source>
        <dbReference type="RuleBase" id="RU361204"/>
    </source>
</evidence>
<evidence type="ECO:0000259" key="26">
    <source>
        <dbReference type="PROSITE" id="PS51371"/>
    </source>
</evidence>
<keyword evidence="17 24" id="KW-0129">CBS domain</keyword>
<keyword evidence="10" id="KW-0597">Phosphoprotein</keyword>
<dbReference type="GO" id="GO:0046872">
    <property type="term" value="F:metal ion binding"/>
    <property type="evidence" value="ECO:0007669"/>
    <property type="project" value="UniProtKB-KW"/>
</dbReference>
<dbReference type="GO" id="GO:0030170">
    <property type="term" value="F:pyridoxal phosphate binding"/>
    <property type="evidence" value="ECO:0007669"/>
    <property type="project" value="UniProtKB-ARBA"/>
</dbReference>
<comment type="catalytic activity">
    <reaction evidence="23 25">
        <text>L-homocysteine + L-serine = L,L-cystathionine + H2O</text>
        <dbReference type="Rhea" id="RHEA:10112"/>
        <dbReference type="ChEBI" id="CHEBI:15377"/>
        <dbReference type="ChEBI" id="CHEBI:33384"/>
        <dbReference type="ChEBI" id="CHEBI:58161"/>
        <dbReference type="ChEBI" id="CHEBI:58199"/>
        <dbReference type="EC" id="4.2.1.22"/>
    </reaction>
</comment>
<evidence type="ECO:0000256" key="14">
    <source>
        <dbReference type="ARBA" id="ARBA00022843"/>
    </source>
</evidence>
<evidence type="ECO:0000256" key="7">
    <source>
        <dbReference type="ARBA" id="ARBA00012041"/>
    </source>
</evidence>
<reference evidence="27" key="3">
    <citation type="submission" date="2012-09" db="EMBL/GenBank/DDBJ databases">
        <authorList>
            <consortium name="VectorBase"/>
        </authorList>
    </citation>
    <scope>NUCLEOTIDE SEQUENCE</scope>
    <source>
        <strain evidence="27">Liverpool</strain>
    </source>
</reference>
<dbReference type="InterPro" id="IPR000644">
    <property type="entry name" value="CBS_dom"/>
</dbReference>
<dbReference type="PANTHER" id="PTHR10314">
    <property type="entry name" value="CYSTATHIONINE BETA-SYNTHASE"/>
    <property type="match status" value="1"/>
</dbReference>
<evidence type="ECO:0000256" key="1">
    <source>
        <dbReference type="ARBA" id="ARBA00001933"/>
    </source>
</evidence>
<evidence type="ECO:0000256" key="21">
    <source>
        <dbReference type="ARBA" id="ARBA00026192"/>
    </source>
</evidence>
<dbReference type="EMBL" id="CH477512">
    <property type="protein sequence ID" value="EAT39750.1"/>
    <property type="molecule type" value="Genomic_DNA"/>
</dbReference>
<dbReference type="SUPFAM" id="SSF53686">
    <property type="entry name" value="Tryptophan synthase beta subunit-like PLP-dependent enzymes"/>
    <property type="match status" value="1"/>
</dbReference>
<comment type="subunit">
    <text evidence="6">Homotetramer.</text>
</comment>
<dbReference type="GO" id="GO:0050667">
    <property type="term" value="P:homocysteine metabolic process"/>
    <property type="evidence" value="ECO:0007669"/>
    <property type="project" value="UniProtKB-ARBA"/>
</dbReference>
<keyword evidence="8" id="KW-0963">Cytoplasm</keyword>
<dbReference type="FunFam" id="3.40.50.1100:FF:000003">
    <property type="entry name" value="Cystathionine beta-synthase"/>
    <property type="match status" value="1"/>
</dbReference>
<evidence type="ECO:0000256" key="20">
    <source>
        <dbReference type="ARBA" id="ARBA00023242"/>
    </source>
</evidence>
<evidence type="ECO:0000256" key="5">
    <source>
        <dbReference type="ARBA" id="ARBA00007103"/>
    </source>
</evidence>
<keyword evidence="16" id="KW-0408">Iron</keyword>
<evidence type="ECO:0000256" key="15">
    <source>
        <dbReference type="ARBA" id="ARBA00022898"/>
    </source>
</evidence>
<dbReference type="UniPathway" id="UPA00136">
    <property type="reaction ID" value="UER00201"/>
</dbReference>
<comment type="subcellular location">
    <subcellularLocation>
        <location evidence="3">Cytoplasm</location>
    </subcellularLocation>
    <subcellularLocation>
        <location evidence="2">Nucleus</location>
    </subcellularLocation>
</comment>
<evidence type="ECO:0000256" key="22">
    <source>
        <dbReference type="ARBA" id="ARBA00045425"/>
    </source>
</evidence>
<dbReference type="GO" id="GO:0004122">
    <property type="term" value="F:cystathionine beta-synthase activity"/>
    <property type="evidence" value="ECO:0007669"/>
    <property type="project" value="UniProtKB-UniRule"/>
</dbReference>
<comment type="cofactor">
    <cofactor evidence="1 25">
        <name>pyridoxal 5'-phosphate</name>
        <dbReference type="ChEBI" id="CHEBI:597326"/>
    </cofactor>
</comment>
<reference evidence="27" key="1">
    <citation type="submission" date="2005-10" db="EMBL/GenBank/DDBJ databases">
        <authorList>
            <person name="Loftus B.J."/>
            <person name="Nene V.M."/>
            <person name="Hannick L.I."/>
            <person name="Bidwell S."/>
            <person name="Haas B."/>
            <person name="Amedeo P."/>
            <person name="Orvis J."/>
            <person name="Wortman J.R."/>
            <person name="White O.R."/>
            <person name="Salzberg S."/>
            <person name="Shumway M."/>
            <person name="Koo H."/>
            <person name="Zhao Y."/>
            <person name="Holmes M."/>
            <person name="Miller J."/>
            <person name="Schatz M."/>
            <person name="Pop M."/>
            <person name="Pai G."/>
            <person name="Utterback T."/>
            <person name="Rogers Y.-H."/>
            <person name="Kravitz S."/>
            <person name="Fraser C.M."/>
        </authorList>
    </citation>
    <scope>NUCLEOTIDE SEQUENCE</scope>
    <source>
        <strain evidence="27">Liverpool</strain>
    </source>
</reference>
<dbReference type="GO" id="GO:0006535">
    <property type="term" value="P:cysteine biosynthetic process from serine"/>
    <property type="evidence" value="ECO:0007669"/>
    <property type="project" value="UniProtKB-UniRule"/>
</dbReference>
<comment type="pathway">
    <text evidence="4">Amino-acid biosynthesis; L-cysteine biosynthesis; L-cysteine from L-homocysteine and L-serine: step 1/2.</text>
</comment>
<evidence type="ECO:0000256" key="8">
    <source>
        <dbReference type="ARBA" id="ARBA00022490"/>
    </source>
</evidence>
<dbReference type="Gene3D" id="3.40.50.1100">
    <property type="match status" value="2"/>
</dbReference>
<dbReference type="InterPro" id="IPR046342">
    <property type="entry name" value="CBS_dom_sf"/>
</dbReference>
<protein>
    <recommendedName>
        <fullName evidence="21 25">Cystathionine beta-synthase</fullName>
        <ecNumber evidence="7 25">4.2.1.22</ecNumber>
    </recommendedName>
</protein>
<dbReference type="InterPro" id="IPR036052">
    <property type="entry name" value="TrpB-like_PALP_sf"/>
</dbReference>
<dbReference type="EC" id="4.2.1.22" evidence="7 25"/>
<evidence type="ECO:0000256" key="16">
    <source>
        <dbReference type="ARBA" id="ARBA00023004"/>
    </source>
</evidence>
<dbReference type="SMART" id="SM00116">
    <property type="entry name" value="CBS"/>
    <property type="match status" value="2"/>
</dbReference>
<dbReference type="PROSITE" id="PS51371">
    <property type="entry name" value="CBS"/>
    <property type="match status" value="1"/>
</dbReference>
<dbReference type="CDD" id="cd04608">
    <property type="entry name" value="CBS_pair_CBS"/>
    <property type="match status" value="1"/>
</dbReference>
<evidence type="ECO:0000256" key="10">
    <source>
        <dbReference type="ARBA" id="ARBA00022553"/>
    </source>
</evidence>
<keyword evidence="15 25" id="KW-0663">Pyridoxal phosphate</keyword>
<organism evidence="27 28">
    <name type="scientific">Aedes aegypti</name>
    <name type="common">Yellowfever mosquito</name>
    <name type="synonym">Culex aegypti</name>
    <dbReference type="NCBI Taxonomy" id="7159"/>
    <lineage>
        <taxon>Eukaryota</taxon>
        <taxon>Metazoa</taxon>
        <taxon>Ecdysozoa</taxon>
        <taxon>Arthropoda</taxon>
        <taxon>Hexapoda</taxon>
        <taxon>Insecta</taxon>
        <taxon>Pterygota</taxon>
        <taxon>Neoptera</taxon>
        <taxon>Endopterygota</taxon>
        <taxon>Diptera</taxon>
        <taxon>Nematocera</taxon>
        <taxon>Culicoidea</taxon>
        <taxon>Culicidae</taxon>
        <taxon>Culicinae</taxon>
        <taxon>Aedini</taxon>
        <taxon>Aedes</taxon>
        <taxon>Stegomyia</taxon>
    </lineage>
</organism>
<keyword evidence="18 25" id="KW-0198">Cysteine biosynthesis</keyword>
<evidence type="ECO:0000256" key="13">
    <source>
        <dbReference type="ARBA" id="ARBA00022723"/>
    </source>
</evidence>
<dbReference type="InterPro" id="IPR046353">
    <property type="entry name" value="CBS_C"/>
</dbReference>
<evidence type="ECO:0000256" key="18">
    <source>
        <dbReference type="ARBA" id="ARBA00023192"/>
    </source>
</evidence>
<evidence type="ECO:0000313" key="28">
    <source>
        <dbReference type="Proteomes" id="UP000682892"/>
    </source>
</evidence>
<reference evidence="27" key="2">
    <citation type="journal article" date="2007" name="Science">
        <title>Genome sequence of Aedes aegypti, a major arbovirus vector.</title>
        <authorList>
            <person name="Nene V."/>
            <person name="Wortman J.R."/>
            <person name="Lawson D."/>
            <person name="Haas B."/>
            <person name="Kodira C."/>
            <person name="Tu Z.J."/>
            <person name="Loftus B."/>
            <person name="Xi Z."/>
            <person name="Megy K."/>
            <person name="Grabherr M."/>
            <person name="Ren Q."/>
            <person name="Zdobnov E.M."/>
            <person name="Lobo N.F."/>
            <person name="Campbell K.S."/>
            <person name="Brown S.E."/>
            <person name="Bonaldo M.F."/>
            <person name="Zhu J."/>
            <person name="Sinkins S.P."/>
            <person name="Hogenkamp D.G."/>
            <person name="Amedeo P."/>
            <person name="Arensburger P."/>
            <person name="Atkinson P.W."/>
            <person name="Bidwell S."/>
            <person name="Biedler J."/>
            <person name="Birney E."/>
            <person name="Bruggner R.V."/>
            <person name="Costas J."/>
            <person name="Coy M.R."/>
            <person name="Crabtree J."/>
            <person name="Crawford M."/>
            <person name="Debruyn B."/>
            <person name="Decaprio D."/>
            <person name="Eiglmeier K."/>
            <person name="Eisenstadt E."/>
            <person name="El-Dorry H."/>
            <person name="Gelbart W.M."/>
            <person name="Gomes S.L."/>
            <person name="Hammond M."/>
            <person name="Hannick L.I."/>
            <person name="Hogan J.R."/>
            <person name="Holmes M.H."/>
            <person name="Jaffe D."/>
            <person name="Johnston J.S."/>
            <person name="Kennedy R.C."/>
            <person name="Koo H."/>
            <person name="Kravitz S."/>
            <person name="Kriventseva E.V."/>
            <person name="Kulp D."/>
            <person name="Labutti K."/>
            <person name="Lee E."/>
            <person name="Li S."/>
            <person name="Lovin D.D."/>
            <person name="Mao C."/>
            <person name="Mauceli E."/>
            <person name="Menck C.F."/>
            <person name="Miller J.R."/>
            <person name="Montgomery P."/>
            <person name="Mori A."/>
            <person name="Nascimento A.L."/>
            <person name="Naveira H.F."/>
            <person name="Nusbaum C."/>
            <person name="O'leary S."/>
            <person name="Orvis J."/>
            <person name="Pertea M."/>
            <person name="Quesneville H."/>
            <person name="Reidenbach K.R."/>
            <person name="Rogers Y.H."/>
            <person name="Roth C.W."/>
            <person name="Schneider J.R."/>
            <person name="Schatz M."/>
            <person name="Shumway M."/>
            <person name="Stanke M."/>
            <person name="Stinson E.O."/>
            <person name="Tubio J.M."/>
            <person name="Vanzee J.P."/>
            <person name="Verjovski-Almeida S."/>
            <person name="Werner D."/>
            <person name="White O."/>
            <person name="Wyder S."/>
            <person name="Zeng Q."/>
            <person name="Zhao Q."/>
            <person name="Zhao Y."/>
            <person name="Hill C.A."/>
            <person name="Raikhel A.S."/>
            <person name="Soares M.B."/>
            <person name="Knudson D.L."/>
            <person name="Lee N.H."/>
            <person name="Galagan J."/>
            <person name="Salzberg S.L."/>
            <person name="Paulsen I.T."/>
            <person name="Dimopoulos G."/>
            <person name="Collins F.H."/>
            <person name="Birren B."/>
            <person name="Fraser-Liggett C.M."/>
            <person name="Severson D.W."/>
        </authorList>
    </citation>
    <scope>NUCLEOTIDE SEQUENCE [LARGE SCALE GENOMIC DNA]</scope>
    <source>
        <strain evidence="27">Liverpool</strain>
    </source>
</reference>
<dbReference type="OMA" id="KFADDEW"/>
<sequence length="545" mass="59722">MSADQGSNRVCPMANGHGNGAAVESREEFLAHFKRPDLPSRCTWAVGTTEPSPHHHKPLMPRPKVMQTILEAVGNTPLVKLNKIPQSEGLKCNVYVKCEFLSAGGSVKDRIGLRMIEEAERKGMLKAGYTIIEPTSGNTGIGLALGAAVKGYKCIIVMPEKMSNEKVDTLKALGAKVIRTPTEASFDSPEGLIAVAQRLEREIPNSIVLNQYTNEGNPLAHYDGTGSEIIDQLEGKVDMVVVGAGTGGTVCGIGRKIKETHPHCVVVGGDPEGSILAEPEELNKTDVNFYEVEGVGYDFIPTVLDRSVVDRWVKFNDKEALPMARRLIAEEGLLCGGSSGGNLIVALKAAKELKEGQNCVVIMPDNIRNYLTKFVSDSWMEARNFKASENVHNHSWWNNSISTLNLKTPITVGVDVCLQEVMNIMKTNSINQLPVIDRDGTIKGMAFLPNIMSKLLNRLAKPSDPVARAVFKKFVRVDRNDGLGHVSRILEQDPFVLVVQQEKKFTDGANFELRETVVGIITQRDLLDYLTTAENLVNDVEKLKL</sequence>
<keyword evidence="9" id="KW-1017">Isopeptide bond</keyword>
<evidence type="ECO:0000313" key="27">
    <source>
        <dbReference type="EMBL" id="EAT39750.1"/>
    </source>
</evidence>
<dbReference type="GO" id="GO:0005634">
    <property type="term" value="C:nucleus"/>
    <property type="evidence" value="ECO:0007669"/>
    <property type="project" value="UniProtKB-SubCell"/>
</dbReference>
<evidence type="ECO:0000256" key="12">
    <source>
        <dbReference type="ARBA" id="ARBA00022617"/>
    </source>
</evidence>
<keyword evidence="14" id="KW-0832">Ubl conjugation</keyword>
<evidence type="ECO:0000256" key="17">
    <source>
        <dbReference type="ARBA" id="ARBA00023122"/>
    </source>
</evidence>
<dbReference type="InterPro" id="IPR001216">
    <property type="entry name" value="P-phosphate_BS"/>
</dbReference>
<dbReference type="FunFam" id="3.10.580.10:FF:000014">
    <property type="entry name" value="Cystathionine beta-synthase"/>
    <property type="match status" value="1"/>
</dbReference>
<feature type="domain" description="CBS" evidence="26">
    <location>
        <begin position="401"/>
        <end position="461"/>
    </location>
</feature>
<dbReference type="HOGENOM" id="CLU_021018_0_0_1"/>
<comment type="function">
    <text evidence="22">Hydro-lyase catalyzing the first step of the transsulfuration pathway, where the hydroxyl group of L-serine is displaced by L-homocysteine in a beta-replacement reaction to form L-cystathionine, the precursor of L-cysteine. This catabolic route allows the elimination of L-methionine and the toxic metabolite L-homocysteine. Also involved in the production of hydrogen sulfide, a gasotransmitter with signaling and cytoprotective effects on neurons.</text>
</comment>
<proteinExistence type="inferred from homology"/>
<keyword evidence="19 25" id="KW-0456">Lyase</keyword>
<evidence type="ECO:0000256" key="24">
    <source>
        <dbReference type="PROSITE-ProRule" id="PRU00703"/>
    </source>
</evidence>
<evidence type="ECO:0000256" key="11">
    <source>
        <dbReference type="ARBA" id="ARBA00022605"/>
    </source>
</evidence>
<dbReference type="CDD" id="cd01561">
    <property type="entry name" value="CBS_like"/>
    <property type="match status" value="1"/>
</dbReference>
<keyword evidence="11 25" id="KW-0028">Amino-acid biosynthesis</keyword>
<dbReference type="InterPro" id="IPR005857">
    <property type="entry name" value="Cysta_beta_synth"/>
</dbReference>
<dbReference type="Pfam" id="PF00291">
    <property type="entry name" value="PALP"/>
    <property type="match status" value="1"/>
</dbReference>
<evidence type="ECO:0000256" key="6">
    <source>
        <dbReference type="ARBA" id="ARBA00011881"/>
    </source>
</evidence>
<dbReference type="Proteomes" id="UP000682892">
    <property type="component" value="Chromosome 1"/>
</dbReference>
<gene>
    <name evidence="27" type="ORF">AaeL_AAEL008468</name>
</gene>
<keyword evidence="20" id="KW-0539">Nucleus</keyword>